<dbReference type="GO" id="GO:0003676">
    <property type="term" value="F:nucleic acid binding"/>
    <property type="evidence" value="ECO:0007669"/>
    <property type="project" value="InterPro"/>
</dbReference>
<dbReference type="SUPFAM" id="SSF50249">
    <property type="entry name" value="Nucleic acid-binding proteins"/>
    <property type="match status" value="1"/>
</dbReference>
<dbReference type="EC" id="6.1.1.23" evidence="7"/>
<dbReference type="Pfam" id="PF01336">
    <property type="entry name" value="tRNA_anti-codon"/>
    <property type="match status" value="1"/>
</dbReference>
<sequence>MPDKNSFRRSHTCGELRSSDVGSEVTLVGWVRRRRDHGGLVFVDLWDRYGITQVVLNPEIDASAHDLAHSLRSEFVIMAKGKVSARPEGTVNENLATGAIEVYTDETTILNTSKTPPFVIDEDETPGEAMRLKNRYLEIRRGPLMNNLVLRHKVTMSARNYLDSQGFLDVETPILTRSTPEGARDYLVPSRLNAGNFYALPQSPQLFKQMLMVAGMDRYYQIARCFRDEDLRADRQPEFTQIDMEMSFIDEEMVREISEGMIARIFKDSTGIELKTPFPTITYSE</sequence>
<dbReference type="InterPro" id="IPR006195">
    <property type="entry name" value="aa-tRNA-synth_II"/>
</dbReference>
<evidence type="ECO:0000256" key="1">
    <source>
        <dbReference type="ARBA" id="ARBA00022598"/>
    </source>
</evidence>
<keyword evidence="2" id="KW-0547">Nucleotide-binding</keyword>
<dbReference type="PANTHER" id="PTHR22594">
    <property type="entry name" value="ASPARTYL/LYSYL-TRNA SYNTHETASE"/>
    <property type="match status" value="1"/>
</dbReference>
<evidence type="ECO:0000256" key="5">
    <source>
        <dbReference type="ARBA" id="ARBA00023146"/>
    </source>
</evidence>
<evidence type="ECO:0000259" key="6">
    <source>
        <dbReference type="PROSITE" id="PS50862"/>
    </source>
</evidence>
<dbReference type="Pfam" id="PF00152">
    <property type="entry name" value="tRNA-synt_2"/>
    <property type="match status" value="1"/>
</dbReference>
<protein>
    <submittedName>
        <fullName evidence="7">Aspartyl-tRNA synthetase @ Aspartyl-tRNA(Asn) synthetase</fullName>
        <ecNumber evidence="7">6.1.1.12</ecNumber>
        <ecNumber evidence="7">6.1.1.23</ecNumber>
    </submittedName>
</protein>
<dbReference type="CDD" id="cd04317">
    <property type="entry name" value="EcAspRS_like_N"/>
    <property type="match status" value="1"/>
</dbReference>
<evidence type="ECO:0000256" key="3">
    <source>
        <dbReference type="ARBA" id="ARBA00022840"/>
    </source>
</evidence>
<dbReference type="Gene3D" id="2.40.50.140">
    <property type="entry name" value="Nucleic acid-binding proteins"/>
    <property type="match status" value="1"/>
</dbReference>
<dbReference type="GO" id="GO:0006422">
    <property type="term" value="P:aspartyl-tRNA aminoacylation"/>
    <property type="evidence" value="ECO:0007669"/>
    <property type="project" value="TreeGrafter"/>
</dbReference>
<evidence type="ECO:0000256" key="4">
    <source>
        <dbReference type="ARBA" id="ARBA00022917"/>
    </source>
</evidence>
<reference evidence="7" key="1">
    <citation type="submission" date="2018-06" db="EMBL/GenBank/DDBJ databases">
        <authorList>
            <person name="Zhirakovskaya E."/>
        </authorList>
    </citation>
    <scope>NUCLEOTIDE SEQUENCE</scope>
</reference>
<dbReference type="EC" id="6.1.1.12" evidence="7"/>
<keyword evidence="3" id="KW-0067">ATP-binding</keyword>
<accession>A0A3B1BLI5</accession>
<dbReference type="PROSITE" id="PS50862">
    <property type="entry name" value="AA_TRNA_LIGASE_II"/>
    <property type="match status" value="1"/>
</dbReference>
<dbReference type="NCBIfam" id="NF001750">
    <property type="entry name" value="PRK00476.1"/>
    <property type="match status" value="1"/>
</dbReference>
<dbReference type="InterPro" id="IPR012340">
    <property type="entry name" value="NA-bd_OB-fold"/>
</dbReference>
<feature type="domain" description="Aminoacyl-transfer RNA synthetases class-II family profile" evidence="6">
    <location>
        <begin position="148"/>
        <end position="252"/>
    </location>
</feature>
<dbReference type="PANTHER" id="PTHR22594:SF5">
    <property type="entry name" value="ASPARTATE--TRNA LIGASE, MITOCHONDRIAL"/>
    <property type="match status" value="1"/>
</dbReference>
<dbReference type="GO" id="GO:0004815">
    <property type="term" value="F:aspartate-tRNA ligase activity"/>
    <property type="evidence" value="ECO:0007669"/>
    <property type="project" value="UniProtKB-EC"/>
</dbReference>
<dbReference type="NCBIfam" id="TIGR00459">
    <property type="entry name" value="aspS_bact"/>
    <property type="match status" value="1"/>
</dbReference>
<dbReference type="InterPro" id="IPR004365">
    <property type="entry name" value="NA-bd_OB_tRNA"/>
</dbReference>
<dbReference type="Gene3D" id="3.30.930.10">
    <property type="entry name" value="Bira Bifunctional Protein, Domain 2"/>
    <property type="match status" value="1"/>
</dbReference>
<dbReference type="InterPro" id="IPR004524">
    <property type="entry name" value="Asp-tRNA-ligase_1"/>
</dbReference>
<dbReference type="EMBL" id="UOGC01000081">
    <property type="protein sequence ID" value="VAX18809.1"/>
    <property type="molecule type" value="Genomic_DNA"/>
</dbReference>
<dbReference type="InterPro" id="IPR045864">
    <property type="entry name" value="aa-tRNA-synth_II/BPL/LPL"/>
</dbReference>
<dbReference type="AlphaFoldDB" id="A0A3B1BLI5"/>
<dbReference type="GO" id="GO:0050560">
    <property type="term" value="F:aspartate-tRNA(Asn) ligase activity"/>
    <property type="evidence" value="ECO:0007669"/>
    <property type="project" value="UniProtKB-EC"/>
</dbReference>
<dbReference type="InterPro" id="IPR002312">
    <property type="entry name" value="Asp/Asn-tRNA-synth_IIb"/>
</dbReference>
<dbReference type="PRINTS" id="PR01042">
    <property type="entry name" value="TRNASYNTHASP"/>
</dbReference>
<proteinExistence type="predicted"/>
<gene>
    <name evidence="7" type="ORF">MNBD_NITROSPINAE01-1697</name>
</gene>
<dbReference type="GO" id="GO:0005524">
    <property type="term" value="F:ATP binding"/>
    <property type="evidence" value="ECO:0007669"/>
    <property type="project" value="UniProtKB-KW"/>
</dbReference>
<evidence type="ECO:0000313" key="7">
    <source>
        <dbReference type="EMBL" id="VAX18809.1"/>
    </source>
</evidence>
<keyword evidence="5 7" id="KW-0030">Aminoacyl-tRNA synthetase</keyword>
<name>A0A3B1BLI5_9ZZZZ</name>
<evidence type="ECO:0000256" key="2">
    <source>
        <dbReference type="ARBA" id="ARBA00022741"/>
    </source>
</evidence>
<keyword evidence="1 7" id="KW-0436">Ligase</keyword>
<keyword evidence="4" id="KW-0648">Protein biosynthesis</keyword>
<dbReference type="InterPro" id="IPR004364">
    <property type="entry name" value="Aa-tRNA-synt_II"/>
</dbReference>
<feature type="non-terminal residue" evidence="7">
    <location>
        <position position="285"/>
    </location>
</feature>
<dbReference type="SUPFAM" id="SSF55681">
    <property type="entry name" value="Class II aaRS and biotin synthetases"/>
    <property type="match status" value="1"/>
</dbReference>
<organism evidence="7">
    <name type="scientific">hydrothermal vent metagenome</name>
    <dbReference type="NCBI Taxonomy" id="652676"/>
    <lineage>
        <taxon>unclassified sequences</taxon>
        <taxon>metagenomes</taxon>
        <taxon>ecological metagenomes</taxon>
    </lineage>
</organism>
<dbReference type="InterPro" id="IPR047089">
    <property type="entry name" value="Asp-tRNA-ligase_1_N"/>
</dbReference>